<sequence>MLKSPSNSGVKRESPFHAADHACRPDCGACCIAPSISSPIPGMPHGKPAGVRCVQLGDDLRCAIFGEPERPACCSGLQPQTDMCGTDRGEALAWLTQLEIQTQPHAAAR</sequence>
<organism evidence="1 2">
    <name type="scientific">Paraburkholderia strydomiana</name>
    <dbReference type="NCBI Taxonomy" id="1245417"/>
    <lineage>
        <taxon>Bacteria</taxon>
        <taxon>Pseudomonadati</taxon>
        <taxon>Pseudomonadota</taxon>
        <taxon>Betaproteobacteria</taxon>
        <taxon>Burkholderiales</taxon>
        <taxon>Burkholderiaceae</taxon>
        <taxon>Paraburkholderia</taxon>
    </lineage>
</organism>
<dbReference type="EMBL" id="JAQQCL010000003">
    <property type="protein sequence ID" value="MFM0715905.1"/>
    <property type="molecule type" value="Genomic_DNA"/>
</dbReference>
<evidence type="ECO:0000313" key="2">
    <source>
        <dbReference type="Proteomes" id="UP001629392"/>
    </source>
</evidence>
<dbReference type="InterPro" id="IPR005358">
    <property type="entry name" value="Puta_zinc/iron-chelating_dom"/>
</dbReference>
<dbReference type="Pfam" id="PF03692">
    <property type="entry name" value="CxxCxxCC"/>
    <property type="match status" value="1"/>
</dbReference>
<dbReference type="PANTHER" id="PTHR36931">
    <property type="entry name" value="UPF0153 PROTEIN YEIW"/>
    <property type="match status" value="1"/>
</dbReference>
<evidence type="ECO:0000313" key="1">
    <source>
        <dbReference type="EMBL" id="MFM0715905.1"/>
    </source>
</evidence>
<name>A0ABW9EC57_9BURK</name>
<dbReference type="RefSeq" id="WP_408152537.1">
    <property type="nucleotide sequence ID" value="NZ_JAQQCL010000003.1"/>
</dbReference>
<dbReference type="InterPro" id="IPR052572">
    <property type="entry name" value="UPF0153_domain"/>
</dbReference>
<protein>
    <submittedName>
        <fullName evidence="1">YkgJ family cysteine cluster protein</fullName>
    </submittedName>
</protein>
<comment type="caution">
    <text evidence="1">The sequence shown here is derived from an EMBL/GenBank/DDBJ whole genome shotgun (WGS) entry which is preliminary data.</text>
</comment>
<keyword evidence="2" id="KW-1185">Reference proteome</keyword>
<dbReference type="Proteomes" id="UP001629392">
    <property type="component" value="Unassembled WGS sequence"/>
</dbReference>
<gene>
    <name evidence="1" type="ORF">PQQ73_06145</name>
</gene>
<accession>A0ABW9EC57</accession>
<reference evidence="1 2" key="1">
    <citation type="journal article" date="2024" name="Chem. Sci.">
        <title>Discovery of megapolipeptins by genome mining of a Burkholderiales bacteria collection.</title>
        <authorList>
            <person name="Paulo B.S."/>
            <person name="Recchia M.J.J."/>
            <person name="Lee S."/>
            <person name="Fergusson C.H."/>
            <person name="Romanowski S.B."/>
            <person name="Hernandez A."/>
            <person name="Krull N."/>
            <person name="Liu D.Y."/>
            <person name="Cavanagh H."/>
            <person name="Bos A."/>
            <person name="Gray C.A."/>
            <person name="Murphy B.T."/>
            <person name="Linington R.G."/>
            <person name="Eustaquio A.S."/>
        </authorList>
    </citation>
    <scope>NUCLEOTIDE SEQUENCE [LARGE SCALE GENOMIC DNA]</scope>
    <source>
        <strain evidence="1 2">RL17-350-BIC-E</strain>
    </source>
</reference>
<dbReference type="PANTHER" id="PTHR36931:SF1">
    <property type="entry name" value="UPF0153 PROTEIN YEIW"/>
    <property type="match status" value="1"/>
</dbReference>
<proteinExistence type="predicted"/>